<dbReference type="Proteomes" id="UP000244911">
    <property type="component" value="Unassembled WGS sequence"/>
</dbReference>
<evidence type="ECO:0000313" key="2">
    <source>
        <dbReference type="Proteomes" id="UP000244911"/>
    </source>
</evidence>
<dbReference type="EMBL" id="OMOI01000002">
    <property type="protein sequence ID" value="SPF79103.1"/>
    <property type="molecule type" value="Genomic_DNA"/>
</dbReference>
<protein>
    <submittedName>
        <fullName evidence="1">Uncharacterized protein</fullName>
    </submittedName>
</protein>
<dbReference type="AlphaFoldDB" id="A0A2R8ASS9"/>
<organism evidence="1 2">
    <name type="scientific">Aliiroseovarius pelagivivens</name>
    <dbReference type="NCBI Taxonomy" id="1639690"/>
    <lineage>
        <taxon>Bacteria</taxon>
        <taxon>Pseudomonadati</taxon>
        <taxon>Pseudomonadota</taxon>
        <taxon>Alphaproteobacteria</taxon>
        <taxon>Rhodobacterales</taxon>
        <taxon>Paracoccaceae</taxon>
        <taxon>Aliiroseovarius</taxon>
    </lineage>
</organism>
<sequence length="68" mass="7746">MKLTFAGGIALAYFATSNSIFFGARRMPSYPGLRAWHLEQHNVSYIFEPICVGELLFGRFSALHRHKD</sequence>
<reference evidence="1 2" key="1">
    <citation type="submission" date="2018-03" db="EMBL/GenBank/DDBJ databases">
        <authorList>
            <person name="Keele B.F."/>
        </authorList>
    </citation>
    <scope>NUCLEOTIDE SEQUENCE [LARGE SCALE GENOMIC DNA]</scope>
    <source>
        <strain evidence="1 2">CECT 8811</strain>
    </source>
</reference>
<evidence type="ECO:0000313" key="1">
    <source>
        <dbReference type="EMBL" id="SPF79103.1"/>
    </source>
</evidence>
<keyword evidence="2" id="KW-1185">Reference proteome</keyword>
<gene>
    <name evidence="1" type="ORF">ALP8811_03037</name>
</gene>
<accession>A0A2R8ASS9</accession>
<proteinExistence type="predicted"/>
<dbReference type="RefSeq" id="WP_108858071.1">
    <property type="nucleotide sequence ID" value="NZ_OMOI01000002.1"/>
</dbReference>
<name>A0A2R8ASS9_9RHOB</name>